<evidence type="ECO:0000256" key="3">
    <source>
        <dbReference type="SAM" id="SignalP"/>
    </source>
</evidence>
<dbReference type="InterPro" id="IPR013766">
    <property type="entry name" value="Thioredoxin_domain"/>
</dbReference>
<evidence type="ECO:0000256" key="1">
    <source>
        <dbReference type="ARBA" id="ARBA00010996"/>
    </source>
</evidence>
<evidence type="ECO:0000313" key="6">
    <source>
        <dbReference type="Proteomes" id="UP001279660"/>
    </source>
</evidence>
<organism evidence="5 6">
    <name type="scientific">Sphingomonas echinoides</name>
    <dbReference type="NCBI Taxonomy" id="59803"/>
    <lineage>
        <taxon>Bacteria</taxon>
        <taxon>Pseudomonadati</taxon>
        <taxon>Pseudomonadota</taxon>
        <taxon>Alphaproteobacteria</taxon>
        <taxon>Sphingomonadales</taxon>
        <taxon>Sphingomonadaceae</taxon>
        <taxon>Sphingomonas</taxon>
    </lineage>
</organism>
<dbReference type="CDD" id="cd02968">
    <property type="entry name" value="SCO"/>
    <property type="match status" value="1"/>
</dbReference>
<dbReference type="PANTHER" id="PTHR12151:SF25">
    <property type="entry name" value="LINALOOL DEHYDRATASE_ISOMERASE DOMAIN-CONTAINING PROTEIN"/>
    <property type="match status" value="1"/>
</dbReference>
<evidence type="ECO:0000256" key="2">
    <source>
        <dbReference type="ARBA" id="ARBA00023008"/>
    </source>
</evidence>
<dbReference type="RefSeq" id="WP_010405970.1">
    <property type="nucleotide sequence ID" value="NZ_JAWXXV010000001.1"/>
</dbReference>
<comment type="caution">
    <text evidence="5">The sequence shown here is derived from an EMBL/GenBank/DDBJ whole genome shotgun (WGS) entry which is preliminary data.</text>
</comment>
<dbReference type="InterPro" id="IPR003782">
    <property type="entry name" value="SCO1/SenC"/>
</dbReference>
<dbReference type="PANTHER" id="PTHR12151">
    <property type="entry name" value="ELECTRON TRANSPORT PROTIN SCO1/SENC FAMILY MEMBER"/>
    <property type="match status" value="1"/>
</dbReference>
<dbReference type="InterPro" id="IPR036249">
    <property type="entry name" value="Thioredoxin-like_sf"/>
</dbReference>
<sequence length="197" mass="21185">MNQIARALSALFLAVLPVACSGPATPARAPLDGVALGGPFTLTDQDGRVRTDRDFAGRYRIMYFGYTFCPDVCPTDMQTIGAGLRVFEGKDAKRGAKVVPIFVTVDPKRDTPAVLKAFVSAFHPRMVGLTGSPQAIAAVAKEYGAYFEAEKPNAEGGYLVAHARLAYLMDPAGKPVALLPQDKTPQDVATELDRWVR</sequence>
<evidence type="ECO:0000259" key="4">
    <source>
        <dbReference type="PROSITE" id="PS51352"/>
    </source>
</evidence>
<feature type="domain" description="Thioredoxin" evidence="4">
    <location>
        <begin position="16"/>
        <end position="197"/>
    </location>
</feature>
<comment type="similarity">
    <text evidence="1">Belongs to the SCO1/2 family.</text>
</comment>
<name>A0ABU4PGR6_9SPHN</name>
<keyword evidence="3" id="KW-0732">Signal</keyword>
<dbReference type="PROSITE" id="PS51352">
    <property type="entry name" value="THIOREDOXIN_2"/>
    <property type="match status" value="1"/>
</dbReference>
<dbReference type="Proteomes" id="UP001279660">
    <property type="component" value="Unassembled WGS sequence"/>
</dbReference>
<protein>
    <submittedName>
        <fullName evidence="5">SCO family protein</fullName>
    </submittedName>
</protein>
<accession>A0ABU4PGR6</accession>
<evidence type="ECO:0000313" key="5">
    <source>
        <dbReference type="EMBL" id="MDX5982870.1"/>
    </source>
</evidence>
<gene>
    <name evidence="5" type="ORF">SIL82_01240</name>
</gene>
<keyword evidence="6" id="KW-1185">Reference proteome</keyword>
<dbReference type="Gene3D" id="3.40.30.10">
    <property type="entry name" value="Glutaredoxin"/>
    <property type="match status" value="1"/>
</dbReference>
<keyword evidence="2" id="KW-0186">Copper</keyword>
<dbReference type="Pfam" id="PF02630">
    <property type="entry name" value="SCO1-SenC"/>
    <property type="match status" value="1"/>
</dbReference>
<dbReference type="EMBL" id="JAWXXV010000001">
    <property type="protein sequence ID" value="MDX5982870.1"/>
    <property type="molecule type" value="Genomic_DNA"/>
</dbReference>
<feature type="chain" id="PRO_5045451060" evidence="3">
    <location>
        <begin position="27"/>
        <end position="197"/>
    </location>
</feature>
<proteinExistence type="inferred from homology"/>
<dbReference type="SUPFAM" id="SSF52833">
    <property type="entry name" value="Thioredoxin-like"/>
    <property type="match status" value="1"/>
</dbReference>
<reference evidence="5 6" key="1">
    <citation type="submission" date="2023-11" db="EMBL/GenBank/DDBJ databases">
        <title>MicrobeMod: A computational toolkit for identifying prokaryotic methylation and restriction-modification with nanopore sequencing.</title>
        <authorList>
            <person name="Crits-Christoph A."/>
            <person name="Kang S.C."/>
            <person name="Lee H."/>
            <person name="Ostrov N."/>
        </authorList>
    </citation>
    <scope>NUCLEOTIDE SEQUENCE [LARGE SCALE GENOMIC DNA]</scope>
    <source>
        <strain evidence="5 6">ATCC 14820</strain>
    </source>
</reference>
<feature type="signal peptide" evidence="3">
    <location>
        <begin position="1"/>
        <end position="26"/>
    </location>
</feature>